<proteinExistence type="predicted"/>
<dbReference type="EMBL" id="JAHIBW010000012">
    <property type="protein sequence ID" value="KAG7305986.1"/>
    <property type="molecule type" value="Genomic_DNA"/>
</dbReference>
<evidence type="ECO:0000313" key="2">
    <source>
        <dbReference type="EMBL" id="KAG7305986.1"/>
    </source>
</evidence>
<gene>
    <name evidence="3" type="ORF">JYU34_005359</name>
    <name evidence="2" type="ORF">JYU34_008553</name>
</gene>
<feature type="compositionally biased region" description="Basic residues" evidence="1">
    <location>
        <begin position="96"/>
        <end position="111"/>
    </location>
</feature>
<name>A0ABQ7QWH2_PLUXY</name>
<dbReference type="EMBL" id="JAHIBW010000007">
    <property type="protein sequence ID" value="KAG7309395.1"/>
    <property type="molecule type" value="Genomic_DNA"/>
</dbReference>
<evidence type="ECO:0000313" key="3">
    <source>
        <dbReference type="EMBL" id="KAG7309395.1"/>
    </source>
</evidence>
<reference evidence="3 4" key="1">
    <citation type="submission" date="2021-06" db="EMBL/GenBank/DDBJ databases">
        <title>A haploid diamondback moth (Plutella xylostella L.) genome assembly resolves 31 chromosomes and identifies a diamide resistance mutation.</title>
        <authorList>
            <person name="Ward C.M."/>
            <person name="Perry K.D."/>
            <person name="Baker G."/>
            <person name="Powis K."/>
            <person name="Heckel D.G."/>
            <person name="Baxter S.W."/>
        </authorList>
    </citation>
    <scope>NUCLEOTIDE SEQUENCE [LARGE SCALE GENOMIC DNA]</scope>
    <source>
        <strain evidence="3 4">LV</strain>
        <tissue evidence="3">Single pupa</tissue>
    </source>
</reference>
<evidence type="ECO:0000313" key="4">
    <source>
        <dbReference type="Proteomes" id="UP000823941"/>
    </source>
</evidence>
<protein>
    <submittedName>
        <fullName evidence="3">Uncharacterized protein</fullName>
    </submittedName>
</protein>
<feature type="compositionally biased region" description="Pro residues" evidence="1">
    <location>
        <begin position="68"/>
        <end position="85"/>
    </location>
</feature>
<organism evidence="3 4">
    <name type="scientific">Plutella xylostella</name>
    <name type="common">Diamondback moth</name>
    <name type="synonym">Plutella maculipennis</name>
    <dbReference type="NCBI Taxonomy" id="51655"/>
    <lineage>
        <taxon>Eukaryota</taxon>
        <taxon>Metazoa</taxon>
        <taxon>Ecdysozoa</taxon>
        <taxon>Arthropoda</taxon>
        <taxon>Hexapoda</taxon>
        <taxon>Insecta</taxon>
        <taxon>Pterygota</taxon>
        <taxon>Neoptera</taxon>
        <taxon>Endopterygota</taxon>
        <taxon>Lepidoptera</taxon>
        <taxon>Glossata</taxon>
        <taxon>Ditrysia</taxon>
        <taxon>Yponomeutoidea</taxon>
        <taxon>Plutellidae</taxon>
        <taxon>Plutella</taxon>
    </lineage>
</organism>
<feature type="region of interest" description="Disordered" evidence="1">
    <location>
        <begin position="67"/>
        <end position="125"/>
    </location>
</feature>
<comment type="caution">
    <text evidence="3">The sequence shown here is derived from an EMBL/GenBank/DDBJ whole genome shotgun (WGS) entry which is preliminary data.</text>
</comment>
<accession>A0ABQ7QWH2</accession>
<sequence>MSKTTFEGARKITGRASEIAILTDGSMAIVTSPPTPPPSPPTIHIPETGDTVAGIEIRADGTVYIQLTPPPPQTTPPPPTTPHPPEITGNSNGVERRRKKIKRGGKKKIRGPNRGLARLPRWEKR</sequence>
<dbReference type="Proteomes" id="UP000823941">
    <property type="component" value="Chromosome 7"/>
</dbReference>
<evidence type="ECO:0000256" key="1">
    <source>
        <dbReference type="SAM" id="MobiDB-lite"/>
    </source>
</evidence>
<dbReference type="Proteomes" id="UP000823941">
    <property type="component" value="Chromosome 12"/>
</dbReference>
<keyword evidence="4" id="KW-1185">Reference proteome</keyword>